<protein>
    <submittedName>
        <fullName evidence="1">Histidine phosphatase family protein</fullName>
    </submittedName>
</protein>
<dbReference type="GeneID" id="93505825"/>
<dbReference type="Pfam" id="PF00300">
    <property type="entry name" value="His_Phos_1"/>
    <property type="match status" value="1"/>
</dbReference>
<dbReference type="RefSeq" id="WP_051157674.1">
    <property type="nucleotide sequence ID" value="NZ_JBIRUQ010000001.1"/>
</dbReference>
<dbReference type="CDD" id="cd07067">
    <property type="entry name" value="HP_PGM_like"/>
    <property type="match status" value="1"/>
</dbReference>
<dbReference type="SMART" id="SM00855">
    <property type="entry name" value="PGAM"/>
    <property type="match status" value="1"/>
</dbReference>
<accession>A0ABW7TFX2</accession>
<dbReference type="PANTHER" id="PTHR48100">
    <property type="entry name" value="BROAD-SPECIFICITY PHOSPHATASE YOR283W-RELATED"/>
    <property type="match status" value="1"/>
</dbReference>
<dbReference type="InterPro" id="IPR013078">
    <property type="entry name" value="His_Pase_superF_clade-1"/>
</dbReference>
<dbReference type="InterPro" id="IPR029033">
    <property type="entry name" value="His_PPase_superfam"/>
</dbReference>
<dbReference type="InterPro" id="IPR050275">
    <property type="entry name" value="PGM_Phosphatase"/>
</dbReference>
<organism evidence="1 2">
    <name type="scientific">Nocardia carnea</name>
    <dbReference type="NCBI Taxonomy" id="37328"/>
    <lineage>
        <taxon>Bacteria</taxon>
        <taxon>Bacillati</taxon>
        <taxon>Actinomycetota</taxon>
        <taxon>Actinomycetes</taxon>
        <taxon>Mycobacteriales</taxon>
        <taxon>Nocardiaceae</taxon>
        <taxon>Nocardia</taxon>
    </lineage>
</organism>
<gene>
    <name evidence="1" type="ORF">ACH4WX_04335</name>
</gene>
<dbReference type="Gene3D" id="3.40.50.1240">
    <property type="entry name" value="Phosphoglycerate mutase-like"/>
    <property type="match status" value="1"/>
</dbReference>
<sequence length="188" mass="20416">MRSSIFLVRHAQSVPPALNGPDEYQRPLTDIGRAQANQVAGSLADLDPSVVISSPYLRAVQTLEPAAQQWNLPIHTDPRLREWDSGIEPAPDYARHYAQSWAHPQWARPGAESLLELTERAVHVLTDIIDGLRSRPAVIGSHGTFVARALIGLGCSGVSWAFQQAMPMPAVYRLEFGGSTVHAVGPGL</sequence>
<dbReference type="SUPFAM" id="SSF53254">
    <property type="entry name" value="Phosphoglycerate mutase-like"/>
    <property type="match status" value="1"/>
</dbReference>
<evidence type="ECO:0000313" key="2">
    <source>
        <dbReference type="Proteomes" id="UP001611263"/>
    </source>
</evidence>
<proteinExistence type="predicted"/>
<dbReference type="EMBL" id="JBIRUQ010000001">
    <property type="protein sequence ID" value="MFI1459932.1"/>
    <property type="molecule type" value="Genomic_DNA"/>
</dbReference>
<name>A0ABW7TFX2_9NOCA</name>
<reference evidence="1 2" key="1">
    <citation type="submission" date="2024-10" db="EMBL/GenBank/DDBJ databases">
        <title>The Natural Products Discovery Center: Release of the First 8490 Sequenced Strains for Exploring Actinobacteria Biosynthetic Diversity.</title>
        <authorList>
            <person name="Kalkreuter E."/>
            <person name="Kautsar S.A."/>
            <person name="Yang D."/>
            <person name="Bader C.D."/>
            <person name="Teijaro C.N."/>
            <person name="Fluegel L."/>
            <person name="Davis C.M."/>
            <person name="Simpson J.R."/>
            <person name="Lauterbach L."/>
            <person name="Steele A.D."/>
            <person name="Gui C."/>
            <person name="Meng S."/>
            <person name="Li G."/>
            <person name="Viehrig K."/>
            <person name="Ye F."/>
            <person name="Su P."/>
            <person name="Kiefer A.F."/>
            <person name="Nichols A."/>
            <person name="Cepeda A.J."/>
            <person name="Yan W."/>
            <person name="Fan B."/>
            <person name="Jiang Y."/>
            <person name="Adhikari A."/>
            <person name="Zheng C.-J."/>
            <person name="Schuster L."/>
            <person name="Cowan T.M."/>
            <person name="Smanski M.J."/>
            <person name="Chevrette M.G."/>
            <person name="De Carvalho L.P.S."/>
            <person name="Shen B."/>
        </authorList>
    </citation>
    <scope>NUCLEOTIDE SEQUENCE [LARGE SCALE GENOMIC DNA]</scope>
    <source>
        <strain evidence="1 2">NPDC020568</strain>
    </source>
</reference>
<comment type="caution">
    <text evidence="1">The sequence shown here is derived from an EMBL/GenBank/DDBJ whole genome shotgun (WGS) entry which is preliminary data.</text>
</comment>
<evidence type="ECO:0000313" key="1">
    <source>
        <dbReference type="EMBL" id="MFI1459932.1"/>
    </source>
</evidence>
<dbReference type="Proteomes" id="UP001611263">
    <property type="component" value="Unassembled WGS sequence"/>
</dbReference>
<keyword evidence="2" id="KW-1185">Reference proteome</keyword>